<evidence type="ECO:0000313" key="2">
    <source>
        <dbReference type="EMBL" id="QDT74381.1"/>
    </source>
</evidence>
<dbReference type="KEGG" id="llh:I41_35760"/>
<keyword evidence="1" id="KW-0732">Signal</keyword>
<accession>A0A517U186</accession>
<gene>
    <name evidence="2" type="ORF">I41_35760</name>
</gene>
<dbReference type="AlphaFoldDB" id="A0A517U186"/>
<organism evidence="2 3">
    <name type="scientific">Lacipirellula limnantheis</name>
    <dbReference type="NCBI Taxonomy" id="2528024"/>
    <lineage>
        <taxon>Bacteria</taxon>
        <taxon>Pseudomonadati</taxon>
        <taxon>Planctomycetota</taxon>
        <taxon>Planctomycetia</taxon>
        <taxon>Pirellulales</taxon>
        <taxon>Lacipirellulaceae</taxon>
        <taxon>Lacipirellula</taxon>
    </lineage>
</organism>
<evidence type="ECO:0000313" key="3">
    <source>
        <dbReference type="Proteomes" id="UP000317909"/>
    </source>
</evidence>
<dbReference type="OrthoDB" id="250033at2"/>
<proteinExistence type="predicted"/>
<dbReference type="Proteomes" id="UP000317909">
    <property type="component" value="Chromosome"/>
</dbReference>
<protein>
    <submittedName>
        <fullName evidence="2">Uncharacterized protein</fullName>
    </submittedName>
</protein>
<sequence length="316" mass="35285" precursor="true">MNIHAARTSCLVALLFGAFAPLAIAVEALETTSTPDKPADAAAPATEKYLLRYKFAMGEVLRYDVNHATKTRNNMEGHTQEVETQSESVKAWKVTDVLPNGEMEFIHVVEWVKMSNDSPDTKANVYDSREKAGVPRGFEQAARAVGVPLSVIRISADGKVTFREQKHPQPKVQEDMPITLGLPEGEIAVGEKWSHPYDVDVQRKSGANLQIQTRRVCQLREVKNGVALIDVEYQILTPVDPYIRAQLVERLTDGTVRFDIAQGRIVQQEHNVDKRILGFAGKASSMHFVSRLQERLLADEEEVKSEIRQASAQIEK</sequence>
<feature type="chain" id="PRO_5022130465" evidence="1">
    <location>
        <begin position="26"/>
        <end position="316"/>
    </location>
</feature>
<dbReference type="EMBL" id="CP036339">
    <property type="protein sequence ID" value="QDT74381.1"/>
    <property type="molecule type" value="Genomic_DNA"/>
</dbReference>
<reference evidence="2 3" key="1">
    <citation type="submission" date="2019-02" db="EMBL/GenBank/DDBJ databases">
        <title>Deep-cultivation of Planctomycetes and their phenomic and genomic characterization uncovers novel biology.</title>
        <authorList>
            <person name="Wiegand S."/>
            <person name="Jogler M."/>
            <person name="Boedeker C."/>
            <person name="Pinto D."/>
            <person name="Vollmers J."/>
            <person name="Rivas-Marin E."/>
            <person name="Kohn T."/>
            <person name="Peeters S.H."/>
            <person name="Heuer A."/>
            <person name="Rast P."/>
            <person name="Oberbeckmann S."/>
            <person name="Bunk B."/>
            <person name="Jeske O."/>
            <person name="Meyerdierks A."/>
            <person name="Storesund J.E."/>
            <person name="Kallscheuer N."/>
            <person name="Luecker S."/>
            <person name="Lage O.M."/>
            <person name="Pohl T."/>
            <person name="Merkel B.J."/>
            <person name="Hornburger P."/>
            <person name="Mueller R.-W."/>
            <person name="Bruemmer F."/>
            <person name="Labrenz M."/>
            <person name="Spormann A.M."/>
            <person name="Op den Camp H."/>
            <person name="Overmann J."/>
            <person name="Amann R."/>
            <person name="Jetten M.S.M."/>
            <person name="Mascher T."/>
            <person name="Medema M.H."/>
            <person name="Devos D.P."/>
            <person name="Kaster A.-K."/>
            <person name="Ovreas L."/>
            <person name="Rohde M."/>
            <person name="Galperin M.Y."/>
            <person name="Jogler C."/>
        </authorList>
    </citation>
    <scope>NUCLEOTIDE SEQUENCE [LARGE SCALE GENOMIC DNA]</scope>
    <source>
        <strain evidence="2 3">I41</strain>
    </source>
</reference>
<name>A0A517U186_9BACT</name>
<dbReference type="RefSeq" id="WP_145434137.1">
    <property type="nucleotide sequence ID" value="NZ_CP036339.1"/>
</dbReference>
<evidence type="ECO:0000256" key="1">
    <source>
        <dbReference type="SAM" id="SignalP"/>
    </source>
</evidence>
<feature type="signal peptide" evidence="1">
    <location>
        <begin position="1"/>
        <end position="25"/>
    </location>
</feature>
<keyword evidence="3" id="KW-1185">Reference proteome</keyword>